<dbReference type="AlphaFoldDB" id="A0A1H8JQW8"/>
<dbReference type="Pfam" id="PF09722">
    <property type="entry name" value="Xre_MbcA_ParS_C"/>
    <property type="match status" value="1"/>
</dbReference>
<sequence length="138" mass="15409">MRTGNVLAKYEPSFDNDITLLLSAKKGLKPEAVFDFITISQFSANLVEQLLNKTIKTFTKYKEQNTPLDATVSEKLLKLFALYDKGTLVFGNVDEFNKWMALPSFGLGNQVPLELLDTITGIELIAEELTRIAYGDIA</sequence>
<dbReference type="STRING" id="573321.SAMN04488505_113119"/>
<dbReference type="Proteomes" id="UP000198984">
    <property type="component" value="Unassembled WGS sequence"/>
</dbReference>
<reference evidence="2 3" key="1">
    <citation type="submission" date="2016-10" db="EMBL/GenBank/DDBJ databases">
        <authorList>
            <person name="de Groot N.N."/>
        </authorList>
    </citation>
    <scope>NUCLEOTIDE SEQUENCE [LARGE SCALE GENOMIC DNA]</scope>
    <source>
        <strain evidence="2 3">DSM 21039</strain>
    </source>
</reference>
<keyword evidence="3" id="KW-1185">Reference proteome</keyword>
<feature type="domain" description="Antitoxin Xre/MbcA/ParS-like toxin-binding" evidence="1">
    <location>
        <begin position="87"/>
        <end position="135"/>
    </location>
</feature>
<evidence type="ECO:0000313" key="3">
    <source>
        <dbReference type="Proteomes" id="UP000198984"/>
    </source>
</evidence>
<dbReference type="EMBL" id="FOBB01000013">
    <property type="protein sequence ID" value="SEN83140.1"/>
    <property type="molecule type" value="Genomic_DNA"/>
</dbReference>
<evidence type="ECO:0000313" key="2">
    <source>
        <dbReference type="EMBL" id="SEN83140.1"/>
    </source>
</evidence>
<protein>
    <submittedName>
        <fullName evidence="2">Putative toxin-antitoxin system antitoxin component, TIGR02293 family</fullName>
    </submittedName>
</protein>
<gene>
    <name evidence="2" type="ORF">SAMN04488505_113119</name>
</gene>
<dbReference type="InterPro" id="IPR024467">
    <property type="entry name" value="Xre/MbcA/ParS-like_toxin-bd"/>
</dbReference>
<name>A0A1H8JQW8_9BACT</name>
<dbReference type="OrthoDB" id="5770459at2"/>
<organism evidence="2 3">
    <name type="scientific">Chitinophaga rupis</name>
    <dbReference type="NCBI Taxonomy" id="573321"/>
    <lineage>
        <taxon>Bacteria</taxon>
        <taxon>Pseudomonadati</taxon>
        <taxon>Bacteroidota</taxon>
        <taxon>Chitinophagia</taxon>
        <taxon>Chitinophagales</taxon>
        <taxon>Chitinophagaceae</taxon>
        <taxon>Chitinophaga</taxon>
    </lineage>
</organism>
<proteinExistence type="predicted"/>
<evidence type="ECO:0000259" key="1">
    <source>
        <dbReference type="Pfam" id="PF09722"/>
    </source>
</evidence>
<dbReference type="RefSeq" id="WP_089921091.1">
    <property type="nucleotide sequence ID" value="NZ_FOBB01000013.1"/>
</dbReference>
<accession>A0A1H8JQW8</accession>